<name>A0ABV3SA23_9GAMM</name>
<dbReference type="InterPro" id="IPR010130">
    <property type="entry name" value="T1SS_OMP_TolC"/>
</dbReference>
<sequence>MPRPQTVIIGLAVFAIATLVSVPNQKAAAEDLLDVYERALTSDPQFQQAIAERQALEESLPQARAGLRPDVSVTSSFNVNDENGDLAGGQADGQYRQLTYGVSLSQPLYRYSRAKAVDRADAQVSQAQAQFAFAEQALILRVAERYFDVLDAREAVDAAEASLEAIERQLEQAEQRFEVGVIARTDVEEARARADLAHAELFQARDNLQNRREELRELTNQPPGVLEALGAGVSLTAPEPSDLASWREQAQQENRQLAAARFAAEAAMEGVDVERGVRRPTVDLVAGYDGLEQYGRQGRDTSSDQLSAGVQLNLPLYQGGGISSNIREAQFRYTEAREALEETRRTVTRDAANAYRGVLTALERVQALDQARVSTRSALEATEAGFDVGTRTIVDVLNAQREVFNAERDYEQARNAYLLNTLRLQQAAGTLSKEDIDRVNALLEEAP</sequence>
<gene>
    <name evidence="9" type="ORF">V6X64_08350</name>
</gene>
<evidence type="ECO:0000313" key="10">
    <source>
        <dbReference type="Proteomes" id="UP001556653"/>
    </source>
</evidence>
<accession>A0ABV3SA23</accession>
<dbReference type="PANTHER" id="PTHR30026:SF20">
    <property type="entry name" value="OUTER MEMBRANE PROTEIN TOLC"/>
    <property type="match status" value="1"/>
</dbReference>
<dbReference type="NCBIfam" id="TIGR01844">
    <property type="entry name" value="type_I_sec_TolC"/>
    <property type="match status" value="1"/>
</dbReference>
<keyword evidence="4" id="KW-1134">Transmembrane beta strand</keyword>
<dbReference type="Proteomes" id="UP001556653">
    <property type="component" value="Unassembled WGS sequence"/>
</dbReference>
<dbReference type="PANTHER" id="PTHR30026">
    <property type="entry name" value="OUTER MEMBRANE PROTEIN TOLC"/>
    <property type="match status" value="1"/>
</dbReference>
<comment type="similarity">
    <text evidence="2">Belongs to the outer membrane factor (OMF) (TC 1.B.17) family.</text>
</comment>
<keyword evidence="8" id="KW-0175">Coiled coil</keyword>
<keyword evidence="3" id="KW-0813">Transport</keyword>
<keyword evidence="5" id="KW-0812">Transmembrane</keyword>
<dbReference type="RefSeq" id="WP_367967503.1">
    <property type="nucleotide sequence ID" value="NZ_JBAKFJ010000001.1"/>
</dbReference>
<reference evidence="9 10" key="1">
    <citation type="submission" date="2024-02" db="EMBL/GenBank/DDBJ databases">
        <title>New especies of Spiribacter isolated from saline water.</title>
        <authorList>
            <person name="Leon M.J."/>
            <person name="De La Haba R."/>
            <person name="Sanchez-Porro C."/>
            <person name="Ventosa A."/>
        </authorList>
    </citation>
    <scope>NUCLEOTIDE SEQUENCE [LARGE SCALE GENOMIC DNA]</scope>
    <source>
        <strain evidence="10">ag22IC4-227</strain>
    </source>
</reference>
<dbReference type="EMBL" id="JBAKFJ010000001">
    <property type="protein sequence ID" value="MEX0386998.1"/>
    <property type="molecule type" value="Genomic_DNA"/>
</dbReference>
<dbReference type="Pfam" id="PF02321">
    <property type="entry name" value="OEP"/>
    <property type="match status" value="2"/>
</dbReference>
<evidence type="ECO:0000256" key="3">
    <source>
        <dbReference type="ARBA" id="ARBA00022448"/>
    </source>
</evidence>
<evidence type="ECO:0000256" key="8">
    <source>
        <dbReference type="SAM" id="Coils"/>
    </source>
</evidence>
<organism evidence="9 10">
    <name type="scientific">Spiribacter onubensis</name>
    <dbReference type="NCBI Taxonomy" id="3122420"/>
    <lineage>
        <taxon>Bacteria</taxon>
        <taxon>Pseudomonadati</taxon>
        <taxon>Pseudomonadota</taxon>
        <taxon>Gammaproteobacteria</taxon>
        <taxon>Chromatiales</taxon>
        <taxon>Ectothiorhodospiraceae</taxon>
        <taxon>Spiribacter</taxon>
    </lineage>
</organism>
<evidence type="ECO:0000256" key="6">
    <source>
        <dbReference type="ARBA" id="ARBA00023136"/>
    </source>
</evidence>
<comment type="subcellular location">
    <subcellularLocation>
        <location evidence="1">Cell outer membrane</location>
    </subcellularLocation>
</comment>
<evidence type="ECO:0000256" key="4">
    <source>
        <dbReference type="ARBA" id="ARBA00022452"/>
    </source>
</evidence>
<evidence type="ECO:0000256" key="1">
    <source>
        <dbReference type="ARBA" id="ARBA00004442"/>
    </source>
</evidence>
<dbReference type="Gene3D" id="1.20.1600.10">
    <property type="entry name" value="Outer membrane efflux proteins (OEP)"/>
    <property type="match status" value="1"/>
</dbReference>
<feature type="coiled-coil region" evidence="8">
    <location>
        <begin position="117"/>
        <end position="221"/>
    </location>
</feature>
<evidence type="ECO:0000256" key="5">
    <source>
        <dbReference type="ARBA" id="ARBA00022692"/>
    </source>
</evidence>
<evidence type="ECO:0000256" key="2">
    <source>
        <dbReference type="ARBA" id="ARBA00007613"/>
    </source>
</evidence>
<comment type="caution">
    <text evidence="9">The sequence shown here is derived from an EMBL/GenBank/DDBJ whole genome shotgun (WGS) entry which is preliminary data.</text>
</comment>
<dbReference type="InterPro" id="IPR003423">
    <property type="entry name" value="OMP_efflux"/>
</dbReference>
<dbReference type="SUPFAM" id="SSF56954">
    <property type="entry name" value="Outer membrane efflux proteins (OEP)"/>
    <property type="match status" value="1"/>
</dbReference>
<proteinExistence type="inferred from homology"/>
<keyword evidence="6" id="KW-0472">Membrane</keyword>
<evidence type="ECO:0000256" key="7">
    <source>
        <dbReference type="ARBA" id="ARBA00023237"/>
    </source>
</evidence>
<protein>
    <submittedName>
        <fullName evidence="9">TolC family outer membrane protein</fullName>
    </submittedName>
</protein>
<dbReference type="InterPro" id="IPR051906">
    <property type="entry name" value="TolC-like"/>
</dbReference>
<keyword evidence="7" id="KW-0998">Cell outer membrane</keyword>
<keyword evidence="10" id="KW-1185">Reference proteome</keyword>
<evidence type="ECO:0000313" key="9">
    <source>
        <dbReference type="EMBL" id="MEX0386998.1"/>
    </source>
</evidence>